<evidence type="ECO:0000313" key="2">
    <source>
        <dbReference type="Proteomes" id="UP000821837"/>
    </source>
</evidence>
<dbReference type="Proteomes" id="UP000821837">
    <property type="component" value="Chromosome 8"/>
</dbReference>
<dbReference type="EMBL" id="JABSTV010001254">
    <property type="protein sequence ID" value="KAH7939391.1"/>
    <property type="molecule type" value="Genomic_DNA"/>
</dbReference>
<accession>A0A9D4PGD3</accession>
<keyword evidence="2" id="KW-1185">Reference proteome</keyword>
<protein>
    <submittedName>
        <fullName evidence="1">Uncharacterized protein</fullName>
    </submittedName>
</protein>
<organism evidence="1 2">
    <name type="scientific">Rhipicephalus sanguineus</name>
    <name type="common">Brown dog tick</name>
    <name type="synonym">Ixodes sanguineus</name>
    <dbReference type="NCBI Taxonomy" id="34632"/>
    <lineage>
        <taxon>Eukaryota</taxon>
        <taxon>Metazoa</taxon>
        <taxon>Ecdysozoa</taxon>
        <taxon>Arthropoda</taxon>
        <taxon>Chelicerata</taxon>
        <taxon>Arachnida</taxon>
        <taxon>Acari</taxon>
        <taxon>Parasitiformes</taxon>
        <taxon>Ixodida</taxon>
        <taxon>Ixodoidea</taxon>
        <taxon>Ixodidae</taxon>
        <taxon>Rhipicephalinae</taxon>
        <taxon>Rhipicephalus</taxon>
        <taxon>Rhipicephalus</taxon>
    </lineage>
</organism>
<name>A0A9D4PGD3_RHISA</name>
<reference evidence="1" key="1">
    <citation type="journal article" date="2020" name="Cell">
        <title>Large-Scale Comparative Analyses of Tick Genomes Elucidate Their Genetic Diversity and Vector Capacities.</title>
        <authorList>
            <consortium name="Tick Genome and Microbiome Consortium (TIGMIC)"/>
            <person name="Jia N."/>
            <person name="Wang J."/>
            <person name="Shi W."/>
            <person name="Du L."/>
            <person name="Sun Y."/>
            <person name="Zhan W."/>
            <person name="Jiang J.F."/>
            <person name="Wang Q."/>
            <person name="Zhang B."/>
            <person name="Ji P."/>
            <person name="Bell-Sakyi L."/>
            <person name="Cui X.M."/>
            <person name="Yuan T.T."/>
            <person name="Jiang B.G."/>
            <person name="Yang W.F."/>
            <person name="Lam T.T."/>
            <person name="Chang Q.C."/>
            <person name="Ding S.J."/>
            <person name="Wang X.J."/>
            <person name="Zhu J.G."/>
            <person name="Ruan X.D."/>
            <person name="Zhao L."/>
            <person name="Wei J.T."/>
            <person name="Ye R.Z."/>
            <person name="Que T.C."/>
            <person name="Du C.H."/>
            <person name="Zhou Y.H."/>
            <person name="Cheng J.X."/>
            <person name="Dai P.F."/>
            <person name="Guo W.B."/>
            <person name="Han X.H."/>
            <person name="Huang E.J."/>
            <person name="Li L.F."/>
            <person name="Wei W."/>
            <person name="Gao Y.C."/>
            <person name="Liu J.Z."/>
            <person name="Shao H.Z."/>
            <person name="Wang X."/>
            <person name="Wang C.C."/>
            <person name="Yang T.C."/>
            <person name="Huo Q.B."/>
            <person name="Li W."/>
            <person name="Chen H.Y."/>
            <person name="Chen S.E."/>
            <person name="Zhou L.G."/>
            <person name="Ni X.B."/>
            <person name="Tian J.H."/>
            <person name="Sheng Y."/>
            <person name="Liu T."/>
            <person name="Pan Y.S."/>
            <person name="Xia L.Y."/>
            <person name="Li J."/>
            <person name="Zhao F."/>
            <person name="Cao W.C."/>
        </authorList>
    </citation>
    <scope>NUCLEOTIDE SEQUENCE</scope>
    <source>
        <strain evidence="1">Rsan-2018</strain>
    </source>
</reference>
<evidence type="ECO:0000313" key="1">
    <source>
        <dbReference type="EMBL" id="KAH7939391.1"/>
    </source>
</evidence>
<gene>
    <name evidence="1" type="ORF">HPB52_011700</name>
</gene>
<proteinExistence type="predicted"/>
<dbReference type="AlphaFoldDB" id="A0A9D4PGD3"/>
<sequence length="99" mass="11138">MLQATRVRFAPIIRYKSLRHSLYSGTDESESEVVSGRQQGCDCGHCVVLDNFGEEECLCCREMGDPVTAVQPEGCITEHPEFHLVSHRRAPCCVLRTVR</sequence>
<reference evidence="1" key="2">
    <citation type="submission" date="2021-09" db="EMBL/GenBank/DDBJ databases">
        <authorList>
            <person name="Jia N."/>
            <person name="Wang J."/>
            <person name="Shi W."/>
            <person name="Du L."/>
            <person name="Sun Y."/>
            <person name="Zhan W."/>
            <person name="Jiang J."/>
            <person name="Wang Q."/>
            <person name="Zhang B."/>
            <person name="Ji P."/>
            <person name="Sakyi L.B."/>
            <person name="Cui X."/>
            <person name="Yuan T."/>
            <person name="Jiang B."/>
            <person name="Yang W."/>
            <person name="Lam T.T.-Y."/>
            <person name="Chang Q."/>
            <person name="Ding S."/>
            <person name="Wang X."/>
            <person name="Zhu J."/>
            <person name="Ruan X."/>
            <person name="Zhao L."/>
            <person name="Wei J."/>
            <person name="Que T."/>
            <person name="Du C."/>
            <person name="Cheng J."/>
            <person name="Dai P."/>
            <person name="Han X."/>
            <person name="Huang E."/>
            <person name="Gao Y."/>
            <person name="Liu J."/>
            <person name="Shao H."/>
            <person name="Ye R."/>
            <person name="Li L."/>
            <person name="Wei W."/>
            <person name="Wang X."/>
            <person name="Wang C."/>
            <person name="Huo Q."/>
            <person name="Li W."/>
            <person name="Guo W."/>
            <person name="Chen H."/>
            <person name="Chen S."/>
            <person name="Zhou L."/>
            <person name="Zhou L."/>
            <person name="Ni X."/>
            <person name="Tian J."/>
            <person name="Zhou Y."/>
            <person name="Sheng Y."/>
            <person name="Liu T."/>
            <person name="Pan Y."/>
            <person name="Xia L."/>
            <person name="Li J."/>
            <person name="Zhao F."/>
            <person name="Cao W."/>
        </authorList>
    </citation>
    <scope>NUCLEOTIDE SEQUENCE</scope>
    <source>
        <strain evidence="1">Rsan-2018</strain>
        <tissue evidence="1">Larvae</tissue>
    </source>
</reference>
<comment type="caution">
    <text evidence="1">The sequence shown here is derived from an EMBL/GenBank/DDBJ whole genome shotgun (WGS) entry which is preliminary data.</text>
</comment>
<dbReference type="VEuPathDB" id="VectorBase:RSAN_049169"/>